<evidence type="ECO:0000313" key="2">
    <source>
        <dbReference type="Proteomes" id="UP001341840"/>
    </source>
</evidence>
<protein>
    <submittedName>
        <fullName evidence="1">Uncharacterized protein</fullName>
    </submittedName>
</protein>
<evidence type="ECO:0000313" key="1">
    <source>
        <dbReference type="EMBL" id="MED6181258.1"/>
    </source>
</evidence>
<sequence length="168" mass="19532">MRVVGIEFLFPKSPSLLQSNDNSSVSHRFILAPFAFLGHFQSDSNPSRPETLEQTHQGFIQWCQLNAIIDQWKRDKMKGNRRGGITEKSLDIPEMEWWLCVIWKEELNRFIVGGYLSRPNKEVICYMDELVEASNEKEARVEGIELGVQFCLEEAHMKEEKLKVMVND</sequence>
<dbReference type="EMBL" id="JASCZI010181295">
    <property type="protein sequence ID" value="MED6181258.1"/>
    <property type="molecule type" value="Genomic_DNA"/>
</dbReference>
<name>A0ABU6W8N6_9FABA</name>
<keyword evidence="2" id="KW-1185">Reference proteome</keyword>
<proteinExistence type="predicted"/>
<reference evidence="1 2" key="1">
    <citation type="journal article" date="2023" name="Plants (Basel)">
        <title>Bridging the Gap: Combining Genomics and Transcriptomics Approaches to Understand Stylosanthes scabra, an Orphan Legume from the Brazilian Caatinga.</title>
        <authorList>
            <person name="Ferreira-Neto J.R.C."/>
            <person name="da Silva M.D."/>
            <person name="Binneck E."/>
            <person name="de Melo N.F."/>
            <person name="da Silva R.H."/>
            <person name="de Melo A.L.T.M."/>
            <person name="Pandolfi V."/>
            <person name="Bustamante F.O."/>
            <person name="Brasileiro-Vidal A.C."/>
            <person name="Benko-Iseppon A.M."/>
        </authorList>
    </citation>
    <scope>NUCLEOTIDE SEQUENCE [LARGE SCALE GENOMIC DNA]</scope>
    <source>
        <tissue evidence="1">Leaves</tissue>
    </source>
</reference>
<dbReference type="Proteomes" id="UP001341840">
    <property type="component" value="Unassembled WGS sequence"/>
</dbReference>
<organism evidence="1 2">
    <name type="scientific">Stylosanthes scabra</name>
    <dbReference type="NCBI Taxonomy" id="79078"/>
    <lineage>
        <taxon>Eukaryota</taxon>
        <taxon>Viridiplantae</taxon>
        <taxon>Streptophyta</taxon>
        <taxon>Embryophyta</taxon>
        <taxon>Tracheophyta</taxon>
        <taxon>Spermatophyta</taxon>
        <taxon>Magnoliopsida</taxon>
        <taxon>eudicotyledons</taxon>
        <taxon>Gunneridae</taxon>
        <taxon>Pentapetalae</taxon>
        <taxon>rosids</taxon>
        <taxon>fabids</taxon>
        <taxon>Fabales</taxon>
        <taxon>Fabaceae</taxon>
        <taxon>Papilionoideae</taxon>
        <taxon>50 kb inversion clade</taxon>
        <taxon>dalbergioids sensu lato</taxon>
        <taxon>Dalbergieae</taxon>
        <taxon>Pterocarpus clade</taxon>
        <taxon>Stylosanthes</taxon>
    </lineage>
</organism>
<accession>A0ABU6W8N6</accession>
<comment type="caution">
    <text evidence="1">The sequence shown here is derived from an EMBL/GenBank/DDBJ whole genome shotgun (WGS) entry which is preliminary data.</text>
</comment>
<gene>
    <name evidence="1" type="ORF">PIB30_017833</name>
</gene>